<sequence length="33" mass="3963">MLRLRMYIQLIAKVSIIIQDNLHSNVIIHEYSH</sequence>
<proteinExistence type="predicted"/>
<evidence type="ECO:0000313" key="1">
    <source>
        <dbReference type="EMBL" id="DAG00628.1"/>
    </source>
</evidence>
<name>A0A8S5V1R4_9CAUD</name>
<reference evidence="1" key="1">
    <citation type="journal article" date="2021" name="Proc. Natl. Acad. Sci. U.S.A.">
        <title>A Catalog of Tens of Thousands of Viruses from Human Metagenomes Reveals Hidden Associations with Chronic Diseases.</title>
        <authorList>
            <person name="Tisza M.J."/>
            <person name="Buck C.B."/>
        </authorList>
    </citation>
    <scope>NUCLEOTIDE SEQUENCE</scope>
    <source>
        <strain evidence="1">CtJ2i1</strain>
    </source>
</reference>
<organism evidence="1">
    <name type="scientific">Myoviridae sp. ctJ2i1</name>
    <dbReference type="NCBI Taxonomy" id="2825079"/>
    <lineage>
        <taxon>Viruses</taxon>
        <taxon>Duplodnaviria</taxon>
        <taxon>Heunggongvirae</taxon>
        <taxon>Uroviricota</taxon>
        <taxon>Caudoviricetes</taxon>
    </lineage>
</organism>
<dbReference type="EMBL" id="BK016182">
    <property type="protein sequence ID" value="DAG00628.1"/>
    <property type="molecule type" value="Genomic_DNA"/>
</dbReference>
<accession>A0A8S5V1R4</accession>
<protein>
    <submittedName>
        <fullName evidence="1">Metallopeptidase</fullName>
    </submittedName>
</protein>